<name>B0X7F0_CULQU</name>
<accession>B0X7F0</accession>
<evidence type="ECO:0000313" key="1">
    <source>
        <dbReference type="EMBL" id="EDS41900.1"/>
    </source>
</evidence>
<sequence>MASPTSMLASHNNEQVTLQRLRLLRFFRSFLCCPGSRFCYQRDDANTNFCYQLCGPRGDSSYLVS</sequence>
<reference evidence="1" key="1">
    <citation type="submission" date="2007-03" db="EMBL/GenBank/DDBJ databases">
        <title>Annotation of Culex pipiens quinquefasciatus.</title>
        <authorList>
            <consortium name="The Broad Institute Genome Sequencing Platform"/>
            <person name="Atkinson P.W."/>
            <person name="Hemingway J."/>
            <person name="Christensen B.M."/>
            <person name="Higgs S."/>
            <person name="Kodira C."/>
            <person name="Hannick L."/>
            <person name="Megy K."/>
            <person name="O'Leary S."/>
            <person name="Pearson M."/>
            <person name="Haas B.J."/>
            <person name="Mauceli E."/>
            <person name="Wortman J.R."/>
            <person name="Lee N.H."/>
            <person name="Guigo R."/>
            <person name="Stanke M."/>
            <person name="Alvarado L."/>
            <person name="Amedeo P."/>
            <person name="Antoine C.H."/>
            <person name="Arensburger P."/>
            <person name="Bidwell S.L."/>
            <person name="Crawford M."/>
            <person name="Camaro F."/>
            <person name="Devon K."/>
            <person name="Engels R."/>
            <person name="Hammond M."/>
            <person name="Howarth C."/>
            <person name="Koehrsen M."/>
            <person name="Lawson D."/>
            <person name="Montgomery P."/>
            <person name="Nene V."/>
            <person name="Nusbaum C."/>
            <person name="Puiu D."/>
            <person name="Romero-Severson J."/>
            <person name="Severson D.W."/>
            <person name="Shumway M."/>
            <person name="Sisk P."/>
            <person name="Stolte C."/>
            <person name="Zeng Q."/>
            <person name="Eisenstadt E."/>
            <person name="Fraser-Liggett C."/>
            <person name="Strausberg R."/>
            <person name="Galagan J."/>
            <person name="Birren B."/>
            <person name="Collins F.H."/>
        </authorList>
    </citation>
    <scope>NUCLEOTIDE SEQUENCE [LARGE SCALE GENOMIC DNA]</scope>
    <source>
        <strain evidence="1">JHB</strain>
    </source>
</reference>
<evidence type="ECO:0000313" key="2">
    <source>
        <dbReference type="EnsemblMetazoa" id="CPIJ015293-PA"/>
    </source>
</evidence>
<dbReference type="AlphaFoldDB" id="B0X7F0"/>
<keyword evidence="3" id="KW-1185">Reference proteome</keyword>
<dbReference type="InParanoid" id="B0X7F0"/>
<dbReference type="HOGENOM" id="CLU_2851886_0_0_1"/>
<proteinExistence type="predicted"/>
<dbReference type="KEGG" id="cqu:CpipJ_CPIJ015293"/>
<dbReference type="Proteomes" id="UP000002320">
    <property type="component" value="Unassembled WGS sequence"/>
</dbReference>
<gene>
    <name evidence="2" type="primary">6048693</name>
    <name evidence="1" type="ORF">CpipJ_CPIJ015293</name>
</gene>
<dbReference type="VEuPathDB" id="VectorBase:CPIJ015293"/>
<organism>
    <name type="scientific">Culex quinquefasciatus</name>
    <name type="common">Southern house mosquito</name>
    <name type="synonym">Culex pungens</name>
    <dbReference type="NCBI Taxonomy" id="7176"/>
    <lineage>
        <taxon>Eukaryota</taxon>
        <taxon>Metazoa</taxon>
        <taxon>Ecdysozoa</taxon>
        <taxon>Arthropoda</taxon>
        <taxon>Hexapoda</taxon>
        <taxon>Insecta</taxon>
        <taxon>Pterygota</taxon>
        <taxon>Neoptera</taxon>
        <taxon>Endopterygota</taxon>
        <taxon>Diptera</taxon>
        <taxon>Nematocera</taxon>
        <taxon>Culicoidea</taxon>
        <taxon>Culicidae</taxon>
        <taxon>Culicinae</taxon>
        <taxon>Culicini</taxon>
        <taxon>Culex</taxon>
        <taxon>Culex</taxon>
    </lineage>
</organism>
<reference evidence="2" key="2">
    <citation type="submission" date="2020-05" db="UniProtKB">
        <authorList>
            <consortium name="EnsemblMetazoa"/>
        </authorList>
    </citation>
    <scope>IDENTIFICATION</scope>
    <source>
        <strain evidence="2">JHB</strain>
    </source>
</reference>
<protein>
    <submittedName>
        <fullName evidence="1 2">Uncharacterized protein</fullName>
    </submittedName>
</protein>
<evidence type="ECO:0000313" key="3">
    <source>
        <dbReference type="Proteomes" id="UP000002320"/>
    </source>
</evidence>
<dbReference type="EMBL" id="DS232449">
    <property type="protein sequence ID" value="EDS41900.1"/>
    <property type="molecule type" value="Genomic_DNA"/>
</dbReference>
<dbReference type="EnsemblMetazoa" id="CPIJ015293-RA">
    <property type="protein sequence ID" value="CPIJ015293-PA"/>
    <property type="gene ID" value="CPIJ015293"/>
</dbReference>